<sequence>MESKTQFFSELITALSLMMDLDENRKLFHAWRVAILAEKLAQKILPEYRTQIFYAGLLHDIGAISLPDHVVHYTNIKEHFTNPILFHHPGKSAQIVKQIGPLFMAAEMIRDHHEQWDGSGYPRGLAGNDINLGGQILRICDTFDILARVKPPLSLNGMKTSLSARRGTEFSDLIYELMVATIEEDDFFNEIMDEKKISDIVPKTLQNLPFMDMTSCRTETDEIIKVFAEVIDAKHSYTAGHSERVAEYTYILAKALDLPEGQAERLKVAGYLHDAGKVAVPRSILDKPGRLTIDEFKLMKRHPVYTMEIMSMVNSLKDLVVIAGGHHERYDGAGYPDGLTGESIPFGARIMAVADAYDAMTSLRPYQRQRSTTEARDILIKNSGSQFDPRVAKVAAKVLP</sequence>
<dbReference type="AlphaFoldDB" id="A0A3G2R7Q5"/>
<dbReference type="Pfam" id="PF13487">
    <property type="entry name" value="HD_5"/>
    <property type="match status" value="2"/>
</dbReference>
<reference evidence="3 4" key="1">
    <citation type="submission" date="2018-10" db="EMBL/GenBank/DDBJ databases">
        <authorList>
            <person name="Zhang X."/>
        </authorList>
    </citation>
    <scope>NUCLEOTIDE SEQUENCE [LARGE SCALE GENOMIC DNA]</scope>
    <source>
        <strain evidence="3 4">SK-G1</strain>
    </source>
</reference>
<protein>
    <submittedName>
        <fullName evidence="3">HD domain-containing protein</fullName>
    </submittedName>
</protein>
<organism evidence="3 4">
    <name type="scientific">Biomaibacter acetigenes</name>
    <dbReference type="NCBI Taxonomy" id="2316383"/>
    <lineage>
        <taxon>Bacteria</taxon>
        <taxon>Bacillati</taxon>
        <taxon>Bacillota</taxon>
        <taxon>Clostridia</taxon>
        <taxon>Thermosediminibacterales</taxon>
        <taxon>Tepidanaerobacteraceae</taxon>
        <taxon>Biomaibacter</taxon>
    </lineage>
</organism>
<evidence type="ECO:0000259" key="1">
    <source>
        <dbReference type="PROSITE" id="PS51831"/>
    </source>
</evidence>
<dbReference type="InterPro" id="IPR037522">
    <property type="entry name" value="HD_GYP_dom"/>
</dbReference>
<name>A0A3G2R7Q5_9FIRM</name>
<dbReference type="InterPro" id="IPR003607">
    <property type="entry name" value="HD/PDEase_dom"/>
</dbReference>
<dbReference type="CDD" id="cd00077">
    <property type="entry name" value="HDc"/>
    <property type="match status" value="2"/>
</dbReference>
<keyword evidence="4" id="KW-1185">Reference proteome</keyword>
<dbReference type="Proteomes" id="UP000280960">
    <property type="component" value="Chromosome"/>
</dbReference>
<evidence type="ECO:0000313" key="3">
    <source>
        <dbReference type="EMBL" id="AYO31480.1"/>
    </source>
</evidence>
<dbReference type="SUPFAM" id="SSF109604">
    <property type="entry name" value="HD-domain/PDEase-like"/>
    <property type="match status" value="2"/>
</dbReference>
<feature type="domain" description="HD-GYP" evidence="2">
    <location>
        <begin position="216"/>
        <end position="400"/>
    </location>
</feature>
<dbReference type="EMBL" id="CP033169">
    <property type="protein sequence ID" value="AYO31480.1"/>
    <property type="molecule type" value="Genomic_DNA"/>
</dbReference>
<dbReference type="Gene3D" id="1.10.3210.10">
    <property type="entry name" value="Hypothetical protein af1432"/>
    <property type="match status" value="2"/>
</dbReference>
<proteinExistence type="predicted"/>
<dbReference type="PROSITE" id="PS51832">
    <property type="entry name" value="HD_GYP"/>
    <property type="match status" value="2"/>
</dbReference>
<dbReference type="PANTHER" id="PTHR43155">
    <property type="entry name" value="CYCLIC DI-GMP PHOSPHODIESTERASE PA4108-RELATED"/>
    <property type="match status" value="1"/>
</dbReference>
<dbReference type="SMART" id="SM00471">
    <property type="entry name" value="HDc"/>
    <property type="match status" value="2"/>
</dbReference>
<dbReference type="KEGG" id="bacg:D2962_13520"/>
<feature type="domain" description="HD" evidence="1">
    <location>
        <begin position="238"/>
        <end position="360"/>
    </location>
</feature>
<feature type="domain" description="HD-GYP" evidence="2">
    <location>
        <begin position="4"/>
        <end position="197"/>
    </location>
</feature>
<dbReference type="PROSITE" id="PS51831">
    <property type="entry name" value="HD"/>
    <property type="match status" value="1"/>
</dbReference>
<gene>
    <name evidence="3" type="ORF">D2962_13520</name>
</gene>
<dbReference type="InterPro" id="IPR006674">
    <property type="entry name" value="HD_domain"/>
</dbReference>
<accession>A0A3G2R7Q5</accession>
<evidence type="ECO:0000259" key="2">
    <source>
        <dbReference type="PROSITE" id="PS51832"/>
    </source>
</evidence>
<dbReference type="RefSeq" id="WP_120767070.1">
    <property type="nucleotide sequence ID" value="NZ_CP033169.1"/>
</dbReference>
<evidence type="ECO:0000313" key="4">
    <source>
        <dbReference type="Proteomes" id="UP000280960"/>
    </source>
</evidence>